<feature type="region of interest" description="Disordered" evidence="1">
    <location>
        <begin position="419"/>
        <end position="557"/>
    </location>
</feature>
<feature type="compositionally biased region" description="Polar residues" evidence="1">
    <location>
        <begin position="528"/>
        <end position="557"/>
    </location>
</feature>
<evidence type="ECO:0000313" key="3">
    <source>
        <dbReference type="Proteomes" id="UP000664521"/>
    </source>
</evidence>
<name>A0A8H3IFS3_9LECA</name>
<proteinExistence type="predicted"/>
<accession>A0A8H3IFS3</accession>
<dbReference type="EMBL" id="CAJPDS010000041">
    <property type="protein sequence ID" value="CAF9926407.1"/>
    <property type="molecule type" value="Genomic_DNA"/>
</dbReference>
<evidence type="ECO:0000313" key="2">
    <source>
        <dbReference type="EMBL" id="CAF9926407.1"/>
    </source>
</evidence>
<gene>
    <name evidence="2" type="ORF">HETSPECPRED_006326</name>
</gene>
<dbReference type="AlphaFoldDB" id="A0A8H3IFS3"/>
<reference evidence="2" key="1">
    <citation type="submission" date="2021-03" db="EMBL/GenBank/DDBJ databases">
        <authorList>
            <person name="Tagirdzhanova G."/>
        </authorList>
    </citation>
    <scope>NUCLEOTIDE SEQUENCE</scope>
</reference>
<protein>
    <submittedName>
        <fullName evidence="2">Uncharacterized protein</fullName>
    </submittedName>
</protein>
<dbReference type="InterPro" id="IPR027796">
    <property type="entry name" value="OTT_1508_deam-like"/>
</dbReference>
<organism evidence="2 3">
    <name type="scientific">Heterodermia speciosa</name>
    <dbReference type="NCBI Taxonomy" id="116794"/>
    <lineage>
        <taxon>Eukaryota</taxon>
        <taxon>Fungi</taxon>
        <taxon>Dikarya</taxon>
        <taxon>Ascomycota</taxon>
        <taxon>Pezizomycotina</taxon>
        <taxon>Lecanoromycetes</taxon>
        <taxon>OSLEUM clade</taxon>
        <taxon>Lecanoromycetidae</taxon>
        <taxon>Caliciales</taxon>
        <taxon>Physciaceae</taxon>
        <taxon>Heterodermia</taxon>
    </lineage>
</organism>
<sequence length="671" mass="74493">MPLKTASAANSIWRDSIEDDFRIRMVALEKASGEIPSDPKVHSAQKWLETTPQRNKRKRLLPLLVEQRLADNFAFVAAAKEDPKAVSAATIQERPDGLGSIIRLAANDGVLPEVEDTFTAILKLLASCARRDLARASCELALFQCVMKLCEERIHGRLESNHWTRPRHQPGRSKQPLHQALRKLVSSLKSARSKAPRSIQDLRKELIALANTYQAVDRCSNNPDTRVEAVKIAVRESYSVCTSNGTCSLESTILAHGLDPKFVCEDRVIKQVNKIGRYWGLCHDMTDDSRRYRSLFENTELECLQPFTWIRSRIFARTTRKASVKCHVHAEIQMLIHYDQHVFADTLKPRVIGVNKSACYLCNLFFQYRRQYFLTKTHGHLYDQWTLPDLATFTSQQRTEYRRIIRAMIAEMENAVKRQPKRKRFAPTGSWISLPTPPQTSPLGSDAGTIILSDVPKAPPLTPRSMTPRGSPRPSLVERSKAITPQAAPTPFVPLARSRSSSASRRSAFPDHDNPLAQPLPPIYPPISANQAPSSRSPLPFATTSNDLPPASNENNHLGPQIHTHTSSNTISLHSLSHSLTQTFTASQPLRLSTSGLHTTLEIDGAGTGEVKASIVDPARSANEKAINIKAMKPGEEVSLSKDRHASAVSLLLVQSASGGSAMGLELRWVA</sequence>
<dbReference type="Pfam" id="PF14441">
    <property type="entry name" value="OTT_1508_deam"/>
    <property type="match status" value="1"/>
</dbReference>
<feature type="compositionally biased region" description="Low complexity" evidence="1">
    <location>
        <begin position="496"/>
        <end position="507"/>
    </location>
</feature>
<dbReference type="Proteomes" id="UP000664521">
    <property type="component" value="Unassembled WGS sequence"/>
</dbReference>
<evidence type="ECO:0000256" key="1">
    <source>
        <dbReference type="SAM" id="MobiDB-lite"/>
    </source>
</evidence>
<dbReference type="OrthoDB" id="4851849at2759"/>
<comment type="caution">
    <text evidence="2">The sequence shown here is derived from an EMBL/GenBank/DDBJ whole genome shotgun (WGS) entry which is preliminary data.</text>
</comment>
<keyword evidence="3" id="KW-1185">Reference proteome</keyword>